<accession>A0A1M5ZYP5</accession>
<reference evidence="1 2" key="1">
    <citation type="submission" date="2016-11" db="EMBL/GenBank/DDBJ databases">
        <authorList>
            <person name="Jaros S."/>
            <person name="Januszkiewicz K."/>
            <person name="Wedrychowicz H."/>
        </authorList>
    </citation>
    <scope>NUCLEOTIDE SEQUENCE [LARGE SCALE GENOMIC DNA]</scope>
    <source>
        <strain evidence="1 2">DSM 12906</strain>
    </source>
</reference>
<gene>
    <name evidence="1" type="ORF">SAMN02745244_00003</name>
</gene>
<protein>
    <submittedName>
        <fullName evidence="1">Uncharacterized protein</fullName>
    </submittedName>
</protein>
<name>A0A1M5ZYP5_9ACTN</name>
<sequence>MANRDPGWRTFSDELKRAMALNRVSVEDLAYDLGQRVGSTVSRDKVVAWRATRSTPPLAYLPHIADLTRMGAQGTVPGSPSLYLAERMGIIGSSPDSSLLIDAAYRLQKLEAKILDSQMRVARADRSDSLQELIQAVLSSQGWSVNIMAEVVELAEGCEFHVADRLDLRGPSRSGTQVDEVLQVDQLRRALRGSYAALVDPRIDPVGEPSESQATRWRIPRLGRPTSPQVSRPYPRLRSVAVTSVTGQAQPDVVAALLALSLGYGLTTTNNLAMTEIGFHPAAALPKERWSIHQRLLHEPPKRRTWSHYGMLDEEPLLRSGRVPRHTFVVWLRESDALLQRARPDADEVVAAKNQRAVMKSLLRDAPPNVLMVDLDDHDDPHLRFQASATAAVRIVQTLIERGYVSEELLKQVWPSVVDVHREMGDAWIAWLRGNLSL</sequence>
<evidence type="ECO:0000313" key="2">
    <source>
        <dbReference type="Proteomes" id="UP000184512"/>
    </source>
</evidence>
<dbReference type="AlphaFoldDB" id="A0A1M5ZYP5"/>
<evidence type="ECO:0000313" key="1">
    <source>
        <dbReference type="EMBL" id="SHI29384.1"/>
    </source>
</evidence>
<dbReference type="Proteomes" id="UP000184512">
    <property type="component" value="Unassembled WGS sequence"/>
</dbReference>
<dbReference type="EMBL" id="FQZG01000003">
    <property type="protein sequence ID" value="SHI29384.1"/>
    <property type="molecule type" value="Genomic_DNA"/>
</dbReference>
<keyword evidence="2" id="KW-1185">Reference proteome</keyword>
<proteinExistence type="predicted"/>
<organism evidence="1 2">
    <name type="scientific">Tessaracoccus bendigoensis DSM 12906</name>
    <dbReference type="NCBI Taxonomy" id="1123357"/>
    <lineage>
        <taxon>Bacteria</taxon>
        <taxon>Bacillati</taxon>
        <taxon>Actinomycetota</taxon>
        <taxon>Actinomycetes</taxon>
        <taxon>Propionibacteriales</taxon>
        <taxon>Propionibacteriaceae</taxon>
        <taxon>Tessaracoccus</taxon>
    </lineage>
</organism>
<dbReference type="RefSeq" id="WP_073185184.1">
    <property type="nucleotide sequence ID" value="NZ_FQZG01000003.1"/>
</dbReference>